<dbReference type="AlphaFoldDB" id="A0AAV8AHN8"/>
<sequence>MSKKIRTLKCCFNQAIILGKKRQCLTNFYKCDLISSNLYKKCKEMNIELRTNLICKKHFTLLKNLYRKELYSNFKQEELQTEKNLEKTQNNTFFLTTTQEDESSFNVGGIELDSLDNTPTNEPDIFNISSDSDSETEPKSFQLVPESIKTQNEFNFYARNRINHSKKSYWRELTKQLDLEIVSDDDDDDDSDYTEDLSDLNILKKIPENEYIQSNTVTNKRLSKKSLKNINVPNNLEELQFQLNYLKENITDFNFDLSQFNVFCPTEKKCSNDPKIISFLNQPRLKYKEFLQNQTLQKDLFKWKIQSNTPGIHFKRLLKILQHYHNEDNLLCTPRVIRKHMLQDIGYDNIYEYYNVKTNNTEPTKERVNTIKLHWDSKPDDNNKPLEHEIEVPYITITTWLDLILQSKLKDYLLTKEILDSNSDVNGPNFQPMEFYNTKKFKKYNINPIDNQYDYMFFISLFIDSQAHKSSMRDNIKGIYMFIENFNVGARLKNHSIFLLMNLPKEVPIYDLKTRLPFISELLQLEKTNTLFGFKVFIKLCSIIGDTLEQQPAAGKTSHSSVQVCRHCSISKYEKSFNLGRNIIIQKNDSNIKTSLKENLDCIRNSNRKRKENLNILNNDKTEEFQSIQINKKKRVNKIDLNFELIQKRIEIEFELSDDTDNIENGEYIPLNTNIVFENPLNNISQDNIKNNTEVLNSLYLTDIDFSTKKEIMCF</sequence>
<organism evidence="1 2">
    <name type="scientific">Anaeramoeba flamelloides</name>
    <dbReference type="NCBI Taxonomy" id="1746091"/>
    <lineage>
        <taxon>Eukaryota</taxon>
        <taxon>Metamonada</taxon>
        <taxon>Anaeramoebidae</taxon>
        <taxon>Anaeramoeba</taxon>
    </lineage>
</organism>
<name>A0AAV8AHN8_9EUKA</name>
<reference evidence="1" key="1">
    <citation type="submission" date="2022-08" db="EMBL/GenBank/DDBJ databases">
        <title>Novel sulphate-reducing endosymbionts in the free-living metamonad Anaeramoeba.</title>
        <authorList>
            <person name="Jerlstrom-Hultqvist J."/>
            <person name="Cepicka I."/>
            <person name="Gallot-Lavallee L."/>
            <person name="Salas-Leiva D."/>
            <person name="Curtis B.A."/>
            <person name="Zahonova K."/>
            <person name="Pipaliya S."/>
            <person name="Dacks J."/>
            <person name="Roger A.J."/>
        </authorList>
    </citation>
    <scope>NUCLEOTIDE SEQUENCE</scope>
    <source>
        <strain evidence="1">Busselton2</strain>
    </source>
</reference>
<evidence type="ECO:0000313" key="2">
    <source>
        <dbReference type="Proteomes" id="UP001146793"/>
    </source>
</evidence>
<protein>
    <submittedName>
        <fullName evidence="1">Uncharacterized protein</fullName>
    </submittedName>
</protein>
<dbReference type="EMBL" id="JANTQA010000009">
    <property type="protein sequence ID" value="KAJ3451420.1"/>
    <property type="molecule type" value="Genomic_DNA"/>
</dbReference>
<gene>
    <name evidence="1" type="ORF">M0812_04816</name>
</gene>
<comment type="caution">
    <text evidence="1">The sequence shown here is derived from an EMBL/GenBank/DDBJ whole genome shotgun (WGS) entry which is preliminary data.</text>
</comment>
<accession>A0AAV8AHN8</accession>
<dbReference type="Proteomes" id="UP001146793">
    <property type="component" value="Unassembled WGS sequence"/>
</dbReference>
<evidence type="ECO:0000313" key="1">
    <source>
        <dbReference type="EMBL" id="KAJ3451420.1"/>
    </source>
</evidence>
<proteinExistence type="predicted"/>